<dbReference type="RefSeq" id="WP_345560584.1">
    <property type="nucleotide sequence ID" value="NZ_BAABDQ010000003.1"/>
</dbReference>
<keyword evidence="2" id="KW-1185">Reference proteome</keyword>
<comment type="caution">
    <text evidence="1">The sequence shown here is derived from an EMBL/GenBank/DDBJ whole genome shotgun (WGS) entry which is preliminary data.</text>
</comment>
<dbReference type="EMBL" id="BAABDQ010000003">
    <property type="protein sequence ID" value="GAA3540579.1"/>
    <property type="molecule type" value="Genomic_DNA"/>
</dbReference>
<protein>
    <submittedName>
        <fullName evidence="1">Uncharacterized protein</fullName>
    </submittedName>
</protein>
<accession>A0ABP6VTL5</accession>
<evidence type="ECO:0000313" key="1">
    <source>
        <dbReference type="EMBL" id="GAA3540579.1"/>
    </source>
</evidence>
<name>A0ABP6VTL5_9ACTN</name>
<sequence>MSFKEICSTLGTGLHNEFVQIRADQMEMGQQLTERINGVANQVKVLDGKVTQLDTRLTAVETTVDRLGARLTGVETKVDKIDTKVDQLDTKVDALAGSQTDMMQILIAIQRKLDVN</sequence>
<evidence type="ECO:0000313" key="2">
    <source>
        <dbReference type="Proteomes" id="UP001500630"/>
    </source>
</evidence>
<gene>
    <name evidence="1" type="ORF">GCM10022419_020870</name>
</gene>
<reference evidence="2" key="1">
    <citation type="journal article" date="2019" name="Int. J. Syst. Evol. Microbiol.">
        <title>The Global Catalogue of Microorganisms (GCM) 10K type strain sequencing project: providing services to taxonomists for standard genome sequencing and annotation.</title>
        <authorList>
            <consortium name="The Broad Institute Genomics Platform"/>
            <consortium name="The Broad Institute Genome Sequencing Center for Infectious Disease"/>
            <person name="Wu L."/>
            <person name="Ma J."/>
        </authorList>
    </citation>
    <scope>NUCLEOTIDE SEQUENCE [LARGE SCALE GENOMIC DNA]</scope>
    <source>
        <strain evidence="2">JCM 17326</strain>
    </source>
</reference>
<organism evidence="1 2">
    <name type="scientific">Nonomuraea rosea</name>
    <dbReference type="NCBI Taxonomy" id="638574"/>
    <lineage>
        <taxon>Bacteria</taxon>
        <taxon>Bacillati</taxon>
        <taxon>Actinomycetota</taxon>
        <taxon>Actinomycetes</taxon>
        <taxon>Streptosporangiales</taxon>
        <taxon>Streptosporangiaceae</taxon>
        <taxon>Nonomuraea</taxon>
    </lineage>
</organism>
<dbReference type="Gene3D" id="1.20.5.340">
    <property type="match status" value="1"/>
</dbReference>
<proteinExistence type="predicted"/>
<dbReference type="Proteomes" id="UP001500630">
    <property type="component" value="Unassembled WGS sequence"/>
</dbReference>